<dbReference type="RefSeq" id="XP_013238405.1">
    <property type="nucleotide sequence ID" value="XM_013382951.1"/>
</dbReference>
<feature type="domain" description="CHY-type" evidence="7">
    <location>
        <begin position="87"/>
        <end position="157"/>
    </location>
</feature>
<dbReference type="VEuPathDB" id="MicrosporidiaDB:DI09_231p10"/>
<dbReference type="PANTHER" id="PTHR21319:SF0">
    <property type="entry name" value="AND RING FINGER DOMAIN PROTEIN, PUTATIVE (AFU_ORTHOLOGUE AFUA_1G08900)-RELATED"/>
    <property type="match status" value="1"/>
</dbReference>
<evidence type="ECO:0000259" key="8">
    <source>
        <dbReference type="PROSITE" id="PS51270"/>
    </source>
</evidence>
<feature type="domain" description="CTCHY-type" evidence="8">
    <location>
        <begin position="159"/>
        <end position="235"/>
    </location>
</feature>
<dbReference type="SUPFAM" id="SSF57850">
    <property type="entry name" value="RING/U-box"/>
    <property type="match status" value="1"/>
</dbReference>
<dbReference type="InterPro" id="IPR008913">
    <property type="entry name" value="Znf_CHY"/>
</dbReference>
<dbReference type="GO" id="GO:0061630">
    <property type="term" value="F:ubiquitin protein ligase activity"/>
    <property type="evidence" value="ECO:0007669"/>
    <property type="project" value="TreeGrafter"/>
</dbReference>
<dbReference type="InterPro" id="IPR017921">
    <property type="entry name" value="Znf_CTCHY"/>
</dbReference>
<evidence type="ECO:0000313" key="9">
    <source>
        <dbReference type="EMBL" id="KGG51969.1"/>
    </source>
</evidence>
<dbReference type="Gene3D" id="3.30.40.10">
    <property type="entry name" value="Zinc/RING finger domain, C3HC4 (zinc finger)"/>
    <property type="match status" value="1"/>
</dbReference>
<dbReference type="GO" id="GO:0016567">
    <property type="term" value="P:protein ubiquitination"/>
    <property type="evidence" value="ECO:0007669"/>
    <property type="project" value="TreeGrafter"/>
</dbReference>
<proteinExistence type="predicted"/>
<dbReference type="GO" id="GO:0005634">
    <property type="term" value="C:nucleus"/>
    <property type="evidence" value="ECO:0007669"/>
    <property type="project" value="TreeGrafter"/>
</dbReference>
<dbReference type="InterPro" id="IPR037274">
    <property type="entry name" value="Znf_CHY_sf"/>
</dbReference>
<gene>
    <name evidence="9" type="ORF">DI09_231p10</name>
</gene>
<dbReference type="Pfam" id="PF13639">
    <property type="entry name" value="zf-RING_2"/>
    <property type="match status" value="1"/>
</dbReference>
<dbReference type="GO" id="GO:0008270">
    <property type="term" value="F:zinc ion binding"/>
    <property type="evidence" value="ECO:0007669"/>
    <property type="project" value="UniProtKB-KW"/>
</dbReference>
<evidence type="ECO:0000313" key="10">
    <source>
        <dbReference type="Proteomes" id="UP000029725"/>
    </source>
</evidence>
<dbReference type="PANTHER" id="PTHR21319">
    <property type="entry name" value="RING FINGER AND CHY ZINC FINGER DOMAIN-CONTAINING PROTEIN 1"/>
    <property type="match status" value="1"/>
</dbReference>
<dbReference type="GO" id="GO:0006511">
    <property type="term" value="P:ubiquitin-dependent protein catabolic process"/>
    <property type="evidence" value="ECO:0007669"/>
    <property type="project" value="TreeGrafter"/>
</dbReference>
<keyword evidence="2 4" id="KW-0863">Zinc-finger</keyword>
<dbReference type="InterPro" id="IPR001841">
    <property type="entry name" value="Znf_RING"/>
</dbReference>
<dbReference type="PROSITE" id="PS51270">
    <property type="entry name" value="ZF_CTCHY"/>
    <property type="match status" value="1"/>
</dbReference>
<evidence type="ECO:0000259" key="6">
    <source>
        <dbReference type="PROSITE" id="PS50089"/>
    </source>
</evidence>
<evidence type="ECO:0000256" key="4">
    <source>
        <dbReference type="PROSITE-ProRule" id="PRU00601"/>
    </source>
</evidence>
<dbReference type="EMBL" id="JMKJ01000146">
    <property type="protein sequence ID" value="KGG51969.1"/>
    <property type="molecule type" value="Genomic_DNA"/>
</dbReference>
<evidence type="ECO:0000256" key="3">
    <source>
        <dbReference type="ARBA" id="ARBA00022833"/>
    </source>
</evidence>
<sequence length="350" mass="39966">MASNRSDDGGSPFETAEHFERNSNYDDNLRSNIEPTARLSPYSGLRKKILQIHARTDLTSKDKDQQVQLLMRSPILKYETLQKNTKVEGSTGFCAHYQRNCLLYCDLCDKFYACHICHDEAEEGHIFNRFNYALAILKCTVCDTIQSVHQNCSSCGTSFGHYFCRKCLLMENDITKRIFHCDDCGICRIGEKSLFFHCQTCKCCLNIALKTGDTDSDSASSSKGHKCIERSLESNCPICGEYLFTSRTGVIFMACGHAIHYLCHEEHIKRSYQCPVCLKSLADMRSFFSQLDELVDSQPMPMELSDRQSSITCNDCMRKSLVDYHLSQYHKCLHCHSYNTSILEIIKKSP</sequence>
<accession>A0A098VT47</accession>
<keyword evidence="1" id="KW-0479">Metal-binding</keyword>
<dbReference type="InterPro" id="IPR013083">
    <property type="entry name" value="Znf_RING/FYVE/PHD"/>
</dbReference>
<evidence type="ECO:0000259" key="7">
    <source>
        <dbReference type="PROSITE" id="PS51266"/>
    </source>
</evidence>
<dbReference type="Proteomes" id="UP000029725">
    <property type="component" value="Unassembled WGS sequence"/>
</dbReference>
<dbReference type="OrthoDB" id="411372at2759"/>
<dbReference type="HOGENOM" id="CLU_013368_2_0_1"/>
<feature type="region of interest" description="Disordered" evidence="5">
    <location>
        <begin position="1"/>
        <end position="31"/>
    </location>
</feature>
<feature type="domain" description="RING-type" evidence="6">
    <location>
        <begin position="236"/>
        <end position="277"/>
    </location>
</feature>
<dbReference type="SUPFAM" id="SSF161219">
    <property type="entry name" value="CHY zinc finger-like"/>
    <property type="match status" value="1"/>
</dbReference>
<dbReference type="PROSITE" id="PS51266">
    <property type="entry name" value="ZF_CHY"/>
    <property type="match status" value="1"/>
</dbReference>
<comment type="caution">
    <text evidence="9">The sequence shown here is derived from an EMBL/GenBank/DDBJ whole genome shotgun (WGS) entry which is preliminary data.</text>
</comment>
<dbReference type="InterPro" id="IPR039512">
    <property type="entry name" value="RCHY1_zinc-ribbon"/>
</dbReference>
<dbReference type="SMART" id="SM00184">
    <property type="entry name" value="RING"/>
    <property type="match status" value="1"/>
</dbReference>
<feature type="compositionally biased region" description="Basic and acidic residues" evidence="5">
    <location>
        <begin position="15"/>
        <end position="29"/>
    </location>
</feature>
<name>A0A098VT47_9MICR</name>
<evidence type="ECO:0000256" key="5">
    <source>
        <dbReference type="SAM" id="MobiDB-lite"/>
    </source>
</evidence>
<evidence type="ECO:0000256" key="2">
    <source>
        <dbReference type="ARBA" id="ARBA00022771"/>
    </source>
</evidence>
<reference evidence="9 10" key="1">
    <citation type="submission" date="2014-04" db="EMBL/GenBank/DDBJ databases">
        <title>A new species of microsporidia sheds light on the evolution of extreme parasitism.</title>
        <authorList>
            <person name="Haag K.L."/>
            <person name="James T.Y."/>
            <person name="Larsson R."/>
            <person name="Schaer T.M."/>
            <person name="Refardt D."/>
            <person name="Pombert J.-F."/>
            <person name="Ebert D."/>
        </authorList>
    </citation>
    <scope>NUCLEOTIDE SEQUENCE [LARGE SCALE GENOMIC DNA]</scope>
    <source>
        <strain evidence="9 10">UGP3</strain>
        <tissue evidence="9">Spores</tissue>
    </source>
</reference>
<organism evidence="9 10">
    <name type="scientific">Mitosporidium daphniae</name>
    <dbReference type="NCBI Taxonomy" id="1485682"/>
    <lineage>
        <taxon>Eukaryota</taxon>
        <taxon>Fungi</taxon>
        <taxon>Fungi incertae sedis</taxon>
        <taxon>Microsporidia</taxon>
        <taxon>Mitosporidium</taxon>
    </lineage>
</organism>
<evidence type="ECO:0000256" key="1">
    <source>
        <dbReference type="ARBA" id="ARBA00022723"/>
    </source>
</evidence>
<dbReference type="AlphaFoldDB" id="A0A098VT47"/>
<keyword evidence="10" id="KW-1185">Reference proteome</keyword>
<dbReference type="Pfam" id="PF05495">
    <property type="entry name" value="zf-CHY"/>
    <property type="match status" value="1"/>
</dbReference>
<dbReference type="Gene3D" id="2.20.28.10">
    <property type="match status" value="1"/>
</dbReference>
<dbReference type="InterPro" id="IPR037275">
    <property type="entry name" value="Znf_CTCHY_sf"/>
</dbReference>
<dbReference type="PROSITE" id="PS50089">
    <property type="entry name" value="ZF_RING_2"/>
    <property type="match status" value="1"/>
</dbReference>
<keyword evidence="3" id="KW-0862">Zinc</keyword>
<dbReference type="GeneID" id="25259144"/>
<protein>
    <submittedName>
        <fullName evidence="9">Uncharacterized protein</fullName>
    </submittedName>
</protein>
<dbReference type="CDD" id="cd16464">
    <property type="entry name" value="RING-H2_Pirh2-like"/>
    <property type="match status" value="1"/>
</dbReference>
<dbReference type="SUPFAM" id="SSF161245">
    <property type="entry name" value="Zinc hairpin stack"/>
    <property type="match status" value="1"/>
</dbReference>
<dbReference type="Pfam" id="PF14599">
    <property type="entry name" value="zinc_ribbon_6"/>
    <property type="match status" value="1"/>
</dbReference>